<reference evidence="4 5" key="1">
    <citation type="submission" date="2016-10" db="EMBL/GenBank/DDBJ databases">
        <authorList>
            <person name="de Groot N.N."/>
        </authorList>
    </citation>
    <scope>NUCLEOTIDE SEQUENCE [LARGE SCALE GENOMIC DNA]</scope>
    <source>
        <strain evidence="4 5">CGMCC 1.5058</strain>
    </source>
</reference>
<evidence type="ECO:0000259" key="3">
    <source>
        <dbReference type="Pfam" id="PF02397"/>
    </source>
</evidence>
<keyword evidence="2" id="KW-1133">Transmembrane helix</keyword>
<dbReference type="GO" id="GO:0016780">
    <property type="term" value="F:phosphotransferase activity, for other substituted phosphate groups"/>
    <property type="evidence" value="ECO:0007669"/>
    <property type="project" value="TreeGrafter"/>
</dbReference>
<dbReference type="InterPro" id="IPR003362">
    <property type="entry name" value="Bact_transf"/>
</dbReference>
<evidence type="ECO:0000256" key="1">
    <source>
        <dbReference type="ARBA" id="ARBA00006464"/>
    </source>
</evidence>
<keyword evidence="2" id="KW-0812">Transmembrane</keyword>
<dbReference type="EMBL" id="FNDZ01000002">
    <property type="protein sequence ID" value="SDI33198.1"/>
    <property type="molecule type" value="Genomic_DNA"/>
</dbReference>
<organism evidence="4 5">
    <name type="scientific">Proteiniclasticum ruminis</name>
    <dbReference type="NCBI Taxonomy" id="398199"/>
    <lineage>
        <taxon>Bacteria</taxon>
        <taxon>Bacillati</taxon>
        <taxon>Bacillota</taxon>
        <taxon>Clostridia</taxon>
        <taxon>Eubacteriales</taxon>
        <taxon>Clostridiaceae</taxon>
        <taxon>Proteiniclasticum</taxon>
    </lineage>
</organism>
<evidence type="ECO:0000256" key="2">
    <source>
        <dbReference type="SAM" id="Phobius"/>
    </source>
</evidence>
<evidence type="ECO:0000313" key="4">
    <source>
        <dbReference type="EMBL" id="SDI33198.1"/>
    </source>
</evidence>
<sequence>MRARQKLLYQNIEIEQLGVIMEKNIYLHAKRVGDVLLSVGLLLLLSPLFVIIALLIKIQGDGPVIFIQERLGRNSMPFKILKFRSMTLSAPNVSAHELHNKEYVTKLGSFLRKTSLDELPQLINILKGEMSFVGPRPFIPNEGEIVERRKEAHVDKLRPGLTGFAQVMARDTVDQNEKFELDLYYLKNMSFLLDLKIMGLTFFSLKGK</sequence>
<keyword evidence="2" id="KW-0472">Membrane</keyword>
<evidence type="ECO:0000313" key="5">
    <source>
        <dbReference type="Proteomes" id="UP000183255"/>
    </source>
</evidence>
<accession>A0A1G8JPQ2</accession>
<feature type="transmembrane region" description="Helical" evidence="2">
    <location>
        <begin position="35"/>
        <end position="56"/>
    </location>
</feature>
<comment type="similarity">
    <text evidence="1">Belongs to the bacterial sugar transferase family.</text>
</comment>
<dbReference type="Proteomes" id="UP000183255">
    <property type="component" value="Unassembled WGS sequence"/>
</dbReference>
<name>A0A1G8JPQ2_9CLOT</name>
<proteinExistence type="inferred from homology"/>
<dbReference type="PANTHER" id="PTHR30576">
    <property type="entry name" value="COLANIC BIOSYNTHESIS UDP-GLUCOSE LIPID CARRIER TRANSFERASE"/>
    <property type="match status" value="1"/>
</dbReference>
<dbReference type="AlphaFoldDB" id="A0A1G8JPQ2"/>
<feature type="domain" description="Bacterial sugar transferase" evidence="3">
    <location>
        <begin position="30"/>
        <end position="204"/>
    </location>
</feature>
<dbReference type="PANTHER" id="PTHR30576:SF10">
    <property type="entry name" value="SLL5057 PROTEIN"/>
    <property type="match status" value="1"/>
</dbReference>
<gene>
    <name evidence="4" type="ORF">SAMN05421804_10274</name>
</gene>
<protein>
    <submittedName>
        <fullName evidence="4">O-antigen biosynthesis protein WbqP</fullName>
    </submittedName>
</protein>
<dbReference type="Pfam" id="PF02397">
    <property type="entry name" value="Bac_transf"/>
    <property type="match status" value="1"/>
</dbReference>